<keyword evidence="1" id="KW-0175">Coiled coil</keyword>
<dbReference type="Proteomes" id="UP000006833">
    <property type="component" value="Chromosome"/>
</dbReference>
<keyword evidence="2" id="KW-0732">Signal</keyword>
<dbReference type="RefSeq" id="WP_012179301.1">
    <property type="nucleotide sequence ID" value="NC_009952.1"/>
</dbReference>
<keyword evidence="4" id="KW-1185">Reference proteome</keyword>
<feature type="chain" id="PRO_5002722746" evidence="2">
    <location>
        <begin position="18"/>
        <end position="263"/>
    </location>
</feature>
<reference evidence="4" key="1">
    <citation type="journal article" date="2010" name="ISME J.">
        <title>The complete genome sequence of the algal symbiont Dinoroseobacter shibae: a hitchhiker's guide to life in the sea.</title>
        <authorList>
            <person name="Wagner-Dobler I."/>
            <person name="Ballhausen B."/>
            <person name="Berger M."/>
            <person name="Brinkhoff T."/>
            <person name="Buchholz I."/>
            <person name="Bunk B."/>
            <person name="Cypionka H."/>
            <person name="Daniel R."/>
            <person name="Drepper T."/>
            <person name="Gerdts G."/>
            <person name="Hahnke S."/>
            <person name="Han C."/>
            <person name="Jahn D."/>
            <person name="Kalhoefer D."/>
            <person name="Kiss H."/>
            <person name="Klenk H.P."/>
            <person name="Kyrpides N."/>
            <person name="Liebl W."/>
            <person name="Liesegang H."/>
            <person name="Meincke L."/>
            <person name="Pati A."/>
            <person name="Petersen J."/>
            <person name="Piekarski T."/>
            <person name="Pommerenke C."/>
            <person name="Pradella S."/>
            <person name="Pukall R."/>
            <person name="Rabus R."/>
            <person name="Stackebrandt E."/>
            <person name="Thole S."/>
            <person name="Thompson L."/>
            <person name="Tielen P."/>
            <person name="Tomasch J."/>
            <person name="von Jan M."/>
            <person name="Wanphrut N."/>
            <person name="Wichels A."/>
            <person name="Zech H."/>
            <person name="Simon M."/>
        </authorList>
    </citation>
    <scope>NUCLEOTIDE SEQUENCE [LARGE SCALE GENOMIC DNA]</scope>
    <source>
        <strain evidence="4">DSM 16493 / NCIMB 14021 / DFL 12</strain>
    </source>
</reference>
<evidence type="ECO:0000313" key="4">
    <source>
        <dbReference type="Proteomes" id="UP000006833"/>
    </source>
</evidence>
<evidence type="ECO:0000256" key="1">
    <source>
        <dbReference type="SAM" id="Coils"/>
    </source>
</evidence>
<dbReference type="KEGG" id="dsh:Dshi_2640"/>
<accession>A8LI39</accession>
<proteinExistence type="predicted"/>
<sequence>MPSFSLRLLPVCGPALALALTAAVALPDAASANECARQLNFLGSNASDTRKINALLTCAEETRSDLAALETRVAELERKLGRTERQVEGLADLGMRVSGLERSVTQQGRSLEGLDDRISRAVTAATRDLQASVNADIRALRTEIRGAAAGDGDVTRLTRRIDQLAGRKWEEFGAAQRPVGRSQTNSREYPIVVAATINVGDSNRCHARLKVNGVTVAETRNNNDSWDKACFVTTTVPPGASYVLESAPHGGGRPRVSKWAELR</sequence>
<dbReference type="OrthoDB" id="7220054at2"/>
<dbReference type="Gene3D" id="1.20.5.340">
    <property type="match status" value="1"/>
</dbReference>
<feature type="signal peptide" evidence="2">
    <location>
        <begin position="1"/>
        <end position="17"/>
    </location>
</feature>
<protein>
    <submittedName>
        <fullName evidence="3">Uncharacterized protein</fullName>
    </submittedName>
</protein>
<evidence type="ECO:0000313" key="3">
    <source>
        <dbReference type="EMBL" id="ABV94373.1"/>
    </source>
</evidence>
<dbReference type="HOGENOM" id="CLU_1056608_0_0_5"/>
<evidence type="ECO:0000256" key="2">
    <source>
        <dbReference type="SAM" id="SignalP"/>
    </source>
</evidence>
<name>A8LI39_DINSH</name>
<feature type="coiled-coil region" evidence="1">
    <location>
        <begin position="59"/>
        <end position="93"/>
    </location>
</feature>
<gene>
    <name evidence="3" type="ordered locus">Dshi_2640</name>
</gene>
<organism evidence="3 4">
    <name type="scientific">Dinoroseobacter shibae (strain DSM 16493 / NCIMB 14021 / DFL 12)</name>
    <dbReference type="NCBI Taxonomy" id="398580"/>
    <lineage>
        <taxon>Bacteria</taxon>
        <taxon>Pseudomonadati</taxon>
        <taxon>Pseudomonadota</taxon>
        <taxon>Alphaproteobacteria</taxon>
        <taxon>Rhodobacterales</taxon>
        <taxon>Roseobacteraceae</taxon>
        <taxon>Dinoroseobacter</taxon>
    </lineage>
</organism>
<dbReference type="EMBL" id="CP000830">
    <property type="protein sequence ID" value="ABV94373.1"/>
    <property type="molecule type" value="Genomic_DNA"/>
</dbReference>
<dbReference type="AlphaFoldDB" id="A8LI39"/>